<protein>
    <submittedName>
        <fullName evidence="4">Uncharacterized protein</fullName>
    </submittedName>
</protein>
<evidence type="ECO:0000256" key="2">
    <source>
        <dbReference type="SAM" id="SignalP"/>
    </source>
</evidence>
<keyword evidence="2" id="KW-0732">Signal</keyword>
<feature type="chain" id="PRO_5014079375" evidence="2">
    <location>
        <begin position="22"/>
        <end position="323"/>
    </location>
</feature>
<name>A0A2H3DV49_ARMGA</name>
<keyword evidence="5" id="KW-1185">Reference proteome</keyword>
<evidence type="ECO:0000313" key="3">
    <source>
        <dbReference type="EMBL" id="PBK99087.1"/>
    </source>
</evidence>
<dbReference type="EMBL" id="KZ293647">
    <property type="protein sequence ID" value="PBK99087.1"/>
    <property type="molecule type" value="Genomic_DNA"/>
</dbReference>
<dbReference type="AlphaFoldDB" id="A0A2H3DV49"/>
<dbReference type="EMBL" id="KZ293647">
    <property type="protein sequence ID" value="PBK99089.1"/>
    <property type="molecule type" value="Genomic_DNA"/>
</dbReference>
<feature type="compositionally biased region" description="Low complexity" evidence="1">
    <location>
        <begin position="73"/>
        <end position="82"/>
    </location>
</feature>
<dbReference type="OrthoDB" id="3060171at2759"/>
<feature type="compositionally biased region" description="Basic and acidic residues" evidence="1">
    <location>
        <begin position="89"/>
        <end position="101"/>
    </location>
</feature>
<accession>A0A2H3DV49</accession>
<feature type="signal peptide" evidence="2">
    <location>
        <begin position="1"/>
        <end position="21"/>
    </location>
</feature>
<feature type="compositionally biased region" description="Basic and acidic residues" evidence="1">
    <location>
        <begin position="128"/>
        <end position="141"/>
    </location>
</feature>
<gene>
    <name evidence="3" type="ORF">ARMGADRAFT_1025385</name>
    <name evidence="4" type="ORF">ARMGADRAFT_489536</name>
</gene>
<proteinExistence type="predicted"/>
<reference evidence="5" key="1">
    <citation type="journal article" date="2017" name="Nat. Ecol. Evol.">
        <title>Genome expansion and lineage-specific genetic innovations in the forest pathogenic fungi Armillaria.</title>
        <authorList>
            <person name="Sipos G."/>
            <person name="Prasanna A.N."/>
            <person name="Walter M.C."/>
            <person name="O'Connor E."/>
            <person name="Balint B."/>
            <person name="Krizsan K."/>
            <person name="Kiss B."/>
            <person name="Hess J."/>
            <person name="Varga T."/>
            <person name="Slot J."/>
            <person name="Riley R."/>
            <person name="Boka B."/>
            <person name="Rigling D."/>
            <person name="Barry K."/>
            <person name="Lee J."/>
            <person name="Mihaltcheva S."/>
            <person name="LaButti K."/>
            <person name="Lipzen A."/>
            <person name="Waldron R."/>
            <person name="Moloney N.M."/>
            <person name="Sperisen C."/>
            <person name="Kredics L."/>
            <person name="Vagvoelgyi C."/>
            <person name="Patrignani A."/>
            <person name="Fitzpatrick D."/>
            <person name="Nagy I."/>
            <person name="Doyle S."/>
            <person name="Anderson J.B."/>
            <person name="Grigoriev I.V."/>
            <person name="Gueldener U."/>
            <person name="Muensterkoetter M."/>
            <person name="Nagy L.G."/>
        </authorList>
    </citation>
    <scope>NUCLEOTIDE SEQUENCE [LARGE SCALE GENOMIC DNA]</scope>
    <source>
        <strain evidence="5">Ar21-2</strain>
    </source>
</reference>
<evidence type="ECO:0000256" key="1">
    <source>
        <dbReference type="SAM" id="MobiDB-lite"/>
    </source>
</evidence>
<feature type="region of interest" description="Disordered" evidence="1">
    <location>
        <begin position="61"/>
        <end position="220"/>
    </location>
</feature>
<organism evidence="4 5">
    <name type="scientific">Armillaria gallica</name>
    <name type="common">Bulbous honey fungus</name>
    <name type="synonym">Armillaria bulbosa</name>
    <dbReference type="NCBI Taxonomy" id="47427"/>
    <lineage>
        <taxon>Eukaryota</taxon>
        <taxon>Fungi</taxon>
        <taxon>Dikarya</taxon>
        <taxon>Basidiomycota</taxon>
        <taxon>Agaricomycotina</taxon>
        <taxon>Agaricomycetes</taxon>
        <taxon>Agaricomycetidae</taxon>
        <taxon>Agaricales</taxon>
        <taxon>Marasmiineae</taxon>
        <taxon>Physalacriaceae</taxon>
        <taxon>Armillaria</taxon>
    </lineage>
</organism>
<feature type="compositionally biased region" description="Basic and acidic residues" evidence="1">
    <location>
        <begin position="61"/>
        <end position="72"/>
    </location>
</feature>
<sequence length="323" mass="36080">MIFNVNAAAVAALALTMAVHAAPSPVAHVLQDIAGCDNINDRHDADFGNHHDDVDRSAVIRVSAGDRDEDSRANSNRASDSSRQTDTNRASDESRRTDTNRANDGPRQTDTNRASDGPRQTDTNRASDNSRTDSDRARLVDARVLVDSNRASDESRRTDTNRASDDSRRTDSNRASDESRRTESIHASESLVDAHRDIQTTHRNIDDDARNRDARETRDNSRCDDCKSEFWHEGGVLRRAVGALSQTTHVLRVEHLTKRCSPEESARRCGPNCNGFIGGWNRDKSLFDLLFLDNAIHGIPSEADVLLSQQREDGWEPQFRYEC</sequence>
<dbReference type="InParanoid" id="A0A2H3DV49"/>
<evidence type="ECO:0000313" key="5">
    <source>
        <dbReference type="Proteomes" id="UP000217790"/>
    </source>
</evidence>
<evidence type="ECO:0000313" key="4">
    <source>
        <dbReference type="EMBL" id="PBK99089.1"/>
    </source>
</evidence>
<dbReference type="STRING" id="47427.A0A2H3DV49"/>
<feature type="compositionally biased region" description="Polar residues" evidence="1">
    <location>
        <begin position="102"/>
        <end position="127"/>
    </location>
</feature>
<dbReference type="Proteomes" id="UP000217790">
    <property type="component" value="Unassembled WGS sequence"/>
</dbReference>
<dbReference type="OMA" id="ANDDCDT"/>
<reference evidence="4" key="2">
    <citation type="journal article" date="2017" name="Nat. Ecol. Evol.">
        <title>Lineage-specific genetic innovations streamline the genomes of Armillaria species to pathogenesis.</title>
        <authorList>
            <consortium name="DOE Joint Genome Institute"/>
            <person name="Sipos G."/>
            <person name="Prasanna A.N."/>
            <person name="Walter M.C."/>
            <person name="O'Connor E."/>
            <person name="Balint B."/>
            <person name="Krizsan K."/>
            <person name="Kiss B."/>
            <person name="Hess J."/>
            <person name="Varga T."/>
            <person name="Slot J."/>
            <person name="Riley R."/>
            <person name="Boka B."/>
            <person name="Rigling D."/>
            <person name="Barry K."/>
            <person name="Lee J."/>
            <person name="Mihaltcheva S."/>
            <person name="LaButti K."/>
            <person name="Lipzen A."/>
            <person name="Waldron R."/>
            <person name="Moloney N.M."/>
            <person name="Sperisen C."/>
            <person name="Kredics L."/>
            <person name="Vagvolgyi C."/>
            <person name="Patrignani A."/>
            <person name="Fitzpatrick D."/>
            <person name="Nagy I."/>
            <person name="Doyle S."/>
            <person name="Anderson J."/>
            <person name="Grigoriev I.V."/>
            <person name="Guldener U."/>
            <person name="Munsterkotter M."/>
            <person name="Nagy L.G."/>
        </authorList>
    </citation>
    <scope>NUCLEOTIDE SEQUENCE [LARGE SCALE GENOMIC DNA]</scope>
    <source>
        <strain evidence="4">Ar21-2</strain>
    </source>
</reference>
<feature type="compositionally biased region" description="Basic and acidic residues" evidence="1">
    <location>
        <begin position="150"/>
        <end position="220"/>
    </location>
</feature>